<dbReference type="EMBL" id="GISG01268753">
    <property type="protein sequence ID" value="MBA4675752.1"/>
    <property type="molecule type" value="Transcribed_RNA"/>
</dbReference>
<organism evidence="1">
    <name type="scientific">Opuntia streptacantha</name>
    <name type="common">Prickly pear cactus</name>
    <name type="synonym">Opuntia cardona</name>
    <dbReference type="NCBI Taxonomy" id="393608"/>
    <lineage>
        <taxon>Eukaryota</taxon>
        <taxon>Viridiplantae</taxon>
        <taxon>Streptophyta</taxon>
        <taxon>Embryophyta</taxon>
        <taxon>Tracheophyta</taxon>
        <taxon>Spermatophyta</taxon>
        <taxon>Magnoliopsida</taxon>
        <taxon>eudicotyledons</taxon>
        <taxon>Gunneridae</taxon>
        <taxon>Pentapetalae</taxon>
        <taxon>Caryophyllales</taxon>
        <taxon>Cactineae</taxon>
        <taxon>Cactaceae</taxon>
        <taxon>Opuntioideae</taxon>
        <taxon>Opuntia</taxon>
    </lineage>
</organism>
<dbReference type="EMBL" id="GISG01268754">
    <property type="protein sequence ID" value="MBA4675753.1"/>
    <property type="molecule type" value="Transcribed_RNA"/>
</dbReference>
<reference evidence="1" key="2">
    <citation type="submission" date="2020-07" db="EMBL/GenBank/DDBJ databases">
        <authorList>
            <person name="Vera ALvarez R."/>
            <person name="Arias-Moreno D.M."/>
            <person name="Jimenez-Jacinto V."/>
            <person name="Jimenez-Bremont J.F."/>
            <person name="Swaminathan K."/>
            <person name="Moose S.P."/>
            <person name="Guerrero-Gonzalez M.L."/>
            <person name="Marino-Ramirez L."/>
            <person name="Landsman D."/>
            <person name="Rodriguez-Kessler M."/>
            <person name="Delgado-Sanchez P."/>
        </authorList>
    </citation>
    <scope>NUCLEOTIDE SEQUENCE</scope>
    <source>
        <tissue evidence="1">Cladode</tissue>
    </source>
</reference>
<protein>
    <submittedName>
        <fullName evidence="1">Uncharacterized protein</fullName>
    </submittedName>
</protein>
<sequence length="128" mass="13782">MIVPIGREPSKQIAILRTQPARSKLHGGVSLQPPTKSTRTGNSTFTLRGMFCSSEPLGLLLLNAEEDTSWDASTSCCLKPYLTAKAVSSATEAQTLGSNSSASASSLQARRRSTFTWYARLLGTIFEL</sequence>
<evidence type="ECO:0000313" key="1">
    <source>
        <dbReference type="EMBL" id="MBA4675753.1"/>
    </source>
</evidence>
<name>A0A7C9AVW1_OPUST</name>
<dbReference type="EMBL" id="GISG01268756">
    <property type="protein sequence ID" value="MBA4675755.1"/>
    <property type="molecule type" value="Transcribed_RNA"/>
</dbReference>
<reference evidence="1" key="1">
    <citation type="journal article" date="2013" name="J. Plant Res.">
        <title>Effect of fungi and light on seed germination of three Opuntia species from semiarid lands of central Mexico.</title>
        <authorList>
            <person name="Delgado-Sanchez P."/>
            <person name="Jimenez-Bremont J.F."/>
            <person name="Guerrero-Gonzalez Mde L."/>
            <person name="Flores J."/>
        </authorList>
    </citation>
    <scope>NUCLEOTIDE SEQUENCE</scope>
    <source>
        <tissue evidence="1">Cladode</tissue>
    </source>
</reference>
<accession>A0A7C9AVW1</accession>
<proteinExistence type="predicted"/>
<dbReference type="AlphaFoldDB" id="A0A7C9AVW1"/>